<feature type="transmembrane region" description="Helical" evidence="1">
    <location>
        <begin position="20"/>
        <end position="38"/>
    </location>
</feature>
<dbReference type="EMBL" id="BK014902">
    <property type="protein sequence ID" value="DAD81455.1"/>
    <property type="molecule type" value="Genomic_DNA"/>
</dbReference>
<accession>A0A8S5MHD8</accession>
<evidence type="ECO:0000256" key="1">
    <source>
        <dbReference type="SAM" id="Phobius"/>
    </source>
</evidence>
<proteinExistence type="predicted"/>
<keyword evidence="1" id="KW-0812">Transmembrane</keyword>
<sequence>MIRTYAWANAVLPHNTRRPRLPACLLISWLLVKLLSLLSTR</sequence>
<organism evidence="2">
    <name type="scientific">Podoviridae sp. ct1h53</name>
    <dbReference type="NCBI Taxonomy" id="2826536"/>
    <lineage>
        <taxon>Viruses</taxon>
        <taxon>Duplodnaviria</taxon>
        <taxon>Heunggongvirae</taxon>
        <taxon>Uroviricota</taxon>
        <taxon>Caudoviricetes</taxon>
    </lineage>
</organism>
<reference evidence="2" key="1">
    <citation type="journal article" date="2021" name="Proc. Natl. Acad. Sci. U.S.A.">
        <title>A Catalog of Tens of Thousands of Viruses from Human Metagenomes Reveals Hidden Associations with Chronic Diseases.</title>
        <authorList>
            <person name="Tisza M.J."/>
            <person name="Buck C.B."/>
        </authorList>
    </citation>
    <scope>NUCLEOTIDE SEQUENCE</scope>
    <source>
        <strain evidence="2">Ct1h53</strain>
    </source>
</reference>
<protein>
    <submittedName>
        <fullName evidence="2">Uncharacterized protein</fullName>
    </submittedName>
</protein>
<keyword evidence="1" id="KW-1133">Transmembrane helix</keyword>
<evidence type="ECO:0000313" key="2">
    <source>
        <dbReference type="EMBL" id="DAD81455.1"/>
    </source>
</evidence>
<name>A0A8S5MHD8_9CAUD</name>
<keyword evidence="1" id="KW-0472">Membrane</keyword>